<dbReference type="InterPro" id="IPR029033">
    <property type="entry name" value="His_PPase_superfam"/>
</dbReference>
<comment type="caution">
    <text evidence="5">The sequence shown here is derived from an EMBL/GenBank/DDBJ whole genome shotgun (WGS) entry which is preliminary data.</text>
</comment>
<feature type="domain" description="6-phosphofructo-2-kinase" evidence="4">
    <location>
        <begin position="37"/>
        <end position="245"/>
    </location>
</feature>
<dbReference type="InterPro" id="IPR001345">
    <property type="entry name" value="PG/BPGM_mutase_AS"/>
</dbReference>
<dbReference type="PRINTS" id="PR00991">
    <property type="entry name" value="6PFRUCTKNASE"/>
</dbReference>
<dbReference type="PROSITE" id="PS00175">
    <property type="entry name" value="PG_MUTASE"/>
    <property type="match status" value="1"/>
</dbReference>
<evidence type="ECO:0000256" key="2">
    <source>
        <dbReference type="ARBA" id="ARBA00022840"/>
    </source>
</evidence>
<evidence type="ECO:0000313" key="6">
    <source>
        <dbReference type="Proteomes" id="UP001530377"/>
    </source>
</evidence>
<evidence type="ECO:0000259" key="4">
    <source>
        <dbReference type="Pfam" id="PF01591"/>
    </source>
</evidence>
<dbReference type="AlphaFoldDB" id="A0ABD3SCR4"/>
<accession>A0ABD3SCR4</accession>
<gene>
    <name evidence="5" type="ORF">ACHAXA_000666</name>
</gene>
<feature type="region of interest" description="Disordered" evidence="3">
    <location>
        <begin position="1"/>
        <end position="23"/>
    </location>
</feature>
<dbReference type="InterPro" id="IPR003094">
    <property type="entry name" value="6Pfruct_kin"/>
</dbReference>
<dbReference type="PANTHER" id="PTHR10606">
    <property type="entry name" value="6-PHOSPHOFRUCTO-2-KINASE/FRUCTOSE-2,6-BISPHOSPHATASE"/>
    <property type="match status" value="1"/>
</dbReference>
<dbReference type="SUPFAM" id="SSF53254">
    <property type="entry name" value="Phosphoglycerate mutase-like"/>
    <property type="match status" value="1"/>
</dbReference>
<dbReference type="Proteomes" id="UP001530377">
    <property type="component" value="Unassembled WGS sequence"/>
</dbReference>
<dbReference type="InterPro" id="IPR027417">
    <property type="entry name" value="P-loop_NTPase"/>
</dbReference>
<evidence type="ECO:0000313" key="5">
    <source>
        <dbReference type="EMBL" id="KAL3822226.1"/>
    </source>
</evidence>
<sequence>MTPPMTDSADYNPTPHVIPEGDNATPLEVVGGDCTATEKLIIVMCGLPGTGKTHIANRIARYLSFFLAVETKIFNVGEYRRKLFGANLPAEFFDHTHEEFMAKRVQACDSALSDMINFMQQDGVRVGVLDSTNSTQKRRSHITESLKFLHCKVIIMEVICDKEELLEHNIRTTVNMNTPDYRDVDPDAAAKDYNKRRENYINIYEAVDERDGSHIKIINNQTYIVHNVRGYLPQKVVHFVMNLHTLSRVFYLSRHGQSEYNLSGKIGGDSGLTEAGREYARRLADFAHNVIGMDVEIDKETGEEKRTPRPARLWTSTLRRTKETAQFIKHEKISQFKWDNGDEAEWIQFQGRARRNLDELYAGVCDGLTYKEIAMKFPDEFSRRQEDKLTYRYPRGESYMDITLRLEPIILDIERTREPILIIAHQGIHRLLYAYFMGLPREKAPYVSIPLNTVIELTPTAYGCVEKRYLLLSKEEMMKDWSDGQDEPVTSMPMKDQEAAEDVRKITEGIRLHADSFDVMNPPSF</sequence>
<dbReference type="InterPro" id="IPR013078">
    <property type="entry name" value="His_Pase_superF_clade-1"/>
</dbReference>
<name>A0ABD3SCR4_9STRA</name>
<dbReference type="FunFam" id="3.40.50.300:FF:000644">
    <property type="entry name" value="GpmB, Fructose-2,6-bisphosphatase"/>
    <property type="match status" value="1"/>
</dbReference>
<dbReference type="Gene3D" id="3.40.50.1240">
    <property type="entry name" value="Phosphoglycerate mutase-like"/>
    <property type="match status" value="1"/>
</dbReference>
<keyword evidence="1" id="KW-0547">Nucleotide-binding</keyword>
<evidence type="ECO:0000256" key="3">
    <source>
        <dbReference type="SAM" id="MobiDB-lite"/>
    </source>
</evidence>
<evidence type="ECO:0000256" key="1">
    <source>
        <dbReference type="ARBA" id="ARBA00022741"/>
    </source>
</evidence>
<reference evidence="5 6" key="1">
    <citation type="submission" date="2024-10" db="EMBL/GenBank/DDBJ databases">
        <title>Updated reference genomes for cyclostephanoid diatoms.</title>
        <authorList>
            <person name="Roberts W.R."/>
            <person name="Alverson A.J."/>
        </authorList>
    </citation>
    <scope>NUCLEOTIDE SEQUENCE [LARGE SCALE GENOMIC DNA]</scope>
    <source>
        <strain evidence="5 6">AJA228-03</strain>
    </source>
</reference>
<organism evidence="5 6">
    <name type="scientific">Cyclostephanos tholiformis</name>
    <dbReference type="NCBI Taxonomy" id="382380"/>
    <lineage>
        <taxon>Eukaryota</taxon>
        <taxon>Sar</taxon>
        <taxon>Stramenopiles</taxon>
        <taxon>Ochrophyta</taxon>
        <taxon>Bacillariophyta</taxon>
        <taxon>Coscinodiscophyceae</taxon>
        <taxon>Thalassiosirophycidae</taxon>
        <taxon>Stephanodiscales</taxon>
        <taxon>Stephanodiscaceae</taxon>
        <taxon>Cyclostephanos</taxon>
    </lineage>
</organism>
<dbReference type="GO" id="GO:0005524">
    <property type="term" value="F:ATP binding"/>
    <property type="evidence" value="ECO:0007669"/>
    <property type="project" value="UniProtKB-KW"/>
</dbReference>
<dbReference type="EMBL" id="JALLPB020000071">
    <property type="protein sequence ID" value="KAL3822226.1"/>
    <property type="molecule type" value="Genomic_DNA"/>
</dbReference>
<dbReference type="Pfam" id="PF01591">
    <property type="entry name" value="6PF2K"/>
    <property type="match status" value="1"/>
</dbReference>
<dbReference type="SUPFAM" id="SSF52540">
    <property type="entry name" value="P-loop containing nucleoside triphosphate hydrolases"/>
    <property type="match status" value="1"/>
</dbReference>
<keyword evidence="2" id="KW-0067">ATP-binding</keyword>
<dbReference type="SMART" id="SM00855">
    <property type="entry name" value="PGAM"/>
    <property type="match status" value="1"/>
</dbReference>
<dbReference type="Pfam" id="PF00300">
    <property type="entry name" value="His_Phos_1"/>
    <property type="match status" value="1"/>
</dbReference>
<dbReference type="PIRSF" id="PIRSF000709">
    <property type="entry name" value="6PFK_2-Ptase"/>
    <property type="match status" value="1"/>
</dbReference>
<keyword evidence="6" id="KW-1185">Reference proteome</keyword>
<dbReference type="InterPro" id="IPR013079">
    <property type="entry name" value="6Phosfructo_kin"/>
</dbReference>
<protein>
    <recommendedName>
        <fullName evidence="4">6-phosphofructo-2-kinase domain-containing protein</fullName>
    </recommendedName>
</protein>
<proteinExistence type="predicted"/>
<dbReference type="Gene3D" id="3.40.50.300">
    <property type="entry name" value="P-loop containing nucleotide triphosphate hydrolases"/>
    <property type="match status" value="1"/>
</dbReference>
<dbReference type="CDD" id="cd07067">
    <property type="entry name" value="HP_PGM_like"/>
    <property type="match status" value="1"/>
</dbReference>
<dbReference type="PANTHER" id="PTHR10606:SF44">
    <property type="entry name" value="6-PHOSPHOFRUCTO 2-KINASE_FRUCTOSE 2,6-BISPHOSPHATASE LONG FORM"/>
    <property type="match status" value="1"/>
</dbReference>